<sequence length="229" mass="26272">MINGNDGDSESAGTKIRSQHIVLLIVSVSTPELLPTITHYIVKTDSNGILEIDNLHLLSWFLKGVIIVKESWMIACLKRKKLIEKDSEYLVEKVRYKGTVYDTVTRWSKAMAKGEMPYLYGVYAAVVMKEYSEFMTLKSIITSLGGIMLEQFPEKQFFNVGSHPYLHANRGPLFIFHDGQQTTLDIYKNDPDKMYTLFTEEEFVHFLLKREITVDTRAKPVPVLAEQNE</sequence>
<proteinExistence type="predicted"/>
<accession>E3N6S5</accession>
<reference evidence="2" key="1">
    <citation type="submission" date="2007-07" db="EMBL/GenBank/DDBJ databases">
        <title>PCAP assembly of the Caenorhabditis remanei genome.</title>
        <authorList>
            <consortium name="The Caenorhabditis remanei Sequencing Consortium"/>
            <person name="Wilson R.K."/>
        </authorList>
    </citation>
    <scope>NUCLEOTIDE SEQUENCE [LARGE SCALE GENOMIC DNA]</scope>
    <source>
        <strain evidence="2">PB4641</strain>
    </source>
</reference>
<evidence type="ECO:0000313" key="3">
    <source>
        <dbReference type="Proteomes" id="UP000008281"/>
    </source>
</evidence>
<organism evidence="3">
    <name type="scientific">Caenorhabditis remanei</name>
    <name type="common">Caenorhabditis vulgaris</name>
    <dbReference type="NCBI Taxonomy" id="31234"/>
    <lineage>
        <taxon>Eukaryota</taxon>
        <taxon>Metazoa</taxon>
        <taxon>Ecdysozoa</taxon>
        <taxon>Nematoda</taxon>
        <taxon>Chromadorea</taxon>
        <taxon>Rhabditida</taxon>
        <taxon>Rhabditina</taxon>
        <taxon>Rhabditomorpha</taxon>
        <taxon>Rhabditoidea</taxon>
        <taxon>Rhabditidae</taxon>
        <taxon>Peloderinae</taxon>
        <taxon>Caenorhabditis</taxon>
    </lineage>
</organism>
<keyword evidence="3" id="KW-1185">Reference proteome</keyword>
<dbReference type="eggNOG" id="KOG4177">
    <property type="taxonomic scope" value="Eukaryota"/>
</dbReference>
<dbReference type="Gene3D" id="3.40.50.10190">
    <property type="entry name" value="BRCT domain"/>
    <property type="match status" value="1"/>
</dbReference>
<dbReference type="PROSITE" id="PS50172">
    <property type="entry name" value="BRCT"/>
    <property type="match status" value="1"/>
</dbReference>
<dbReference type="InterPro" id="IPR053345">
    <property type="entry name" value="Ankyrin_repeat-containing"/>
</dbReference>
<dbReference type="InParanoid" id="E3N6S5"/>
<dbReference type="Proteomes" id="UP000008281">
    <property type="component" value="Unassembled WGS sequence"/>
</dbReference>
<dbReference type="RefSeq" id="XP_003095915.2">
    <property type="nucleotide sequence ID" value="XM_003095867.2"/>
</dbReference>
<protein>
    <recommendedName>
        <fullName evidence="1">BRCT domain-containing protein</fullName>
    </recommendedName>
</protein>
<dbReference type="HOGENOM" id="CLU_105556_0_0_1"/>
<dbReference type="PANTHER" id="PTHR22956:SF17">
    <property type="entry name" value="ANKYRIN REPEAT-CONTAINING PROTEIN F37A4.4-RELATED"/>
    <property type="match status" value="1"/>
</dbReference>
<dbReference type="SUPFAM" id="SSF52113">
    <property type="entry name" value="BRCT domain"/>
    <property type="match status" value="1"/>
</dbReference>
<name>E3N6S5_CAERE</name>
<dbReference type="InterPro" id="IPR036420">
    <property type="entry name" value="BRCT_dom_sf"/>
</dbReference>
<feature type="domain" description="BRCT" evidence="1">
    <location>
        <begin position="38"/>
        <end position="90"/>
    </location>
</feature>
<dbReference type="OMA" id="TITHYIV"/>
<dbReference type="KEGG" id="crq:GCK72_009061"/>
<gene>
    <name evidence="2" type="ORF">CRE_07768</name>
</gene>
<dbReference type="GeneID" id="9808080"/>
<dbReference type="OrthoDB" id="5902984at2759"/>
<dbReference type="CTD" id="9808080"/>
<evidence type="ECO:0000259" key="1">
    <source>
        <dbReference type="PROSITE" id="PS50172"/>
    </source>
</evidence>
<dbReference type="Pfam" id="PF00533">
    <property type="entry name" value="BRCT"/>
    <property type="match status" value="1"/>
</dbReference>
<dbReference type="PANTHER" id="PTHR22956">
    <property type="entry name" value="ANKYRIN REPEAT-CONTAINING PROTEIN F37A4.4-RELATED-RELATED"/>
    <property type="match status" value="1"/>
</dbReference>
<dbReference type="AlphaFoldDB" id="E3N6S5"/>
<evidence type="ECO:0000313" key="2">
    <source>
        <dbReference type="EMBL" id="EFO88238.1"/>
    </source>
</evidence>
<dbReference type="EMBL" id="DS268542">
    <property type="protein sequence ID" value="EFO88238.1"/>
    <property type="molecule type" value="Genomic_DNA"/>
</dbReference>
<dbReference type="InterPro" id="IPR001357">
    <property type="entry name" value="BRCT_dom"/>
</dbReference>